<dbReference type="Gene3D" id="1.10.260.40">
    <property type="entry name" value="lambda repressor-like DNA-binding domains"/>
    <property type="match status" value="1"/>
</dbReference>
<dbReference type="GO" id="GO:0003677">
    <property type="term" value="F:DNA binding"/>
    <property type="evidence" value="ECO:0007669"/>
    <property type="project" value="InterPro"/>
</dbReference>
<evidence type="ECO:0008006" key="2">
    <source>
        <dbReference type="Google" id="ProtNLM"/>
    </source>
</evidence>
<dbReference type="AlphaFoldDB" id="A0A450WKC6"/>
<proteinExistence type="predicted"/>
<protein>
    <recommendedName>
        <fullName evidence="2">Transcriptional regulator</fullName>
    </recommendedName>
</protein>
<sequence>MLFALMLGVGLSTVRNWEQRRHEPQGPAKALLCIADKEPNAVIKALHTK</sequence>
<dbReference type="InterPro" id="IPR010982">
    <property type="entry name" value="Lambda_DNA-bd_dom_sf"/>
</dbReference>
<organism evidence="1">
    <name type="scientific">Candidatus Kentrum sp. LFY</name>
    <dbReference type="NCBI Taxonomy" id="2126342"/>
    <lineage>
        <taxon>Bacteria</taxon>
        <taxon>Pseudomonadati</taxon>
        <taxon>Pseudomonadota</taxon>
        <taxon>Gammaproteobacteria</taxon>
        <taxon>Candidatus Kentrum</taxon>
    </lineage>
</organism>
<evidence type="ECO:0000313" key="1">
    <source>
        <dbReference type="EMBL" id="VFK17497.1"/>
    </source>
</evidence>
<accession>A0A450WKC6</accession>
<gene>
    <name evidence="1" type="ORF">BECKLFY1418C_GA0070996_103226</name>
</gene>
<name>A0A450WKC6_9GAMM</name>
<dbReference type="EMBL" id="CAADFN010000032">
    <property type="protein sequence ID" value="VFK17497.1"/>
    <property type="molecule type" value="Genomic_DNA"/>
</dbReference>
<reference evidence="1" key="1">
    <citation type="submission" date="2019-02" db="EMBL/GenBank/DDBJ databases">
        <authorList>
            <person name="Gruber-Vodicka R. H."/>
            <person name="Seah K. B. B."/>
        </authorList>
    </citation>
    <scope>NUCLEOTIDE SEQUENCE</scope>
    <source>
        <strain evidence="1">BECK_BY7</strain>
    </source>
</reference>